<feature type="transmembrane region" description="Helical" evidence="1">
    <location>
        <begin position="162"/>
        <end position="181"/>
    </location>
</feature>
<feature type="transmembrane region" description="Helical" evidence="1">
    <location>
        <begin position="377"/>
        <end position="395"/>
    </location>
</feature>
<feature type="transmembrane region" description="Helical" evidence="1">
    <location>
        <begin position="138"/>
        <end position="155"/>
    </location>
</feature>
<evidence type="ECO:0008006" key="4">
    <source>
        <dbReference type="Google" id="ProtNLM"/>
    </source>
</evidence>
<gene>
    <name evidence="2" type="ORF">A3H15_01415</name>
</gene>
<feature type="transmembrane region" description="Helical" evidence="1">
    <location>
        <begin position="240"/>
        <end position="270"/>
    </location>
</feature>
<dbReference type="EMBL" id="MFMO01000034">
    <property type="protein sequence ID" value="OGG87232.1"/>
    <property type="molecule type" value="Genomic_DNA"/>
</dbReference>
<feature type="transmembrane region" description="Helical" evidence="1">
    <location>
        <begin position="290"/>
        <end position="313"/>
    </location>
</feature>
<evidence type="ECO:0000256" key="1">
    <source>
        <dbReference type="SAM" id="Phobius"/>
    </source>
</evidence>
<organism evidence="2 3">
    <name type="scientific">Candidatus Kaiserbacteria bacterium RIFCSPLOWO2_12_FULL_50_28</name>
    <dbReference type="NCBI Taxonomy" id="1798527"/>
    <lineage>
        <taxon>Bacteria</taxon>
        <taxon>Candidatus Kaiseribacteriota</taxon>
    </lineage>
</organism>
<proteinExistence type="predicted"/>
<feature type="transmembrane region" description="Helical" evidence="1">
    <location>
        <begin position="12"/>
        <end position="32"/>
    </location>
</feature>
<comment type="caution">
    <text evidence="2">The sequence shown here is derived from an EMBL/GenBank/DDBJ whole genome shotgun (WGS) entry which is preliminary data.</text>
</comment>
<reference evidence="2 3" key="1">
    <citation type="journal article" date="2016" name="Nat. Commun.">
        <title>Thousands of microbial genomes shed light on interconnected biogeochemical processes in an aquifer system.</title>
        <authorList>
            <person name="Anantharaman K."/>
            <person name="Brown C.T."/>
            <person name="Hug L.A."/>
            <person name="Sharon I."/>
            <person name="Castelle C.J."/>
            <person name="Probst A.J."/>
            <person name="Thomas B.C."/>
            <person name="Singh A."/>
            <person name="Wilkins M.J."/>
            <person name="Karaoz U."/>
            <person name="Brodie E.L."/>
            <person name="Williams K.H."/>
            <person name="Hubbard S.S."/>
            <person name="Banfield J.F."/>
        </authorList>
    </citation>
    <scope>NUCLEOTIDE SEQUENCE [LARGE SCALE GENOMIC DNA]</scope>
</reference>
<evidence type="ECO:0000313" key="2">
    <source>
        <dbReference type="EMBL" id="OGG87232.1"/>
    </source>
</evidence>
<keyword evidence="1" id="KW-0472">Membrane</keyword>
<protein>
    <recommendedName>
        <fullName evidence="4">Glycosyltransferase RgtA/B/C/D-like domain-containing protein</fullName>
    </recommendedName>
</protein>
<feature type="transmembrane region" description="Helical" evidence="1">
    <location>
        <begin position="325"/>
        <end position="344"/>
    </location>
</feature>
<evidence type="ECO:0000313" key="3">
    <source>
        <dbReference type="Proteomes" id="UP000177968"/>
    </source>
</evidence>
<sequence>MSWLSRHGVWKIDSLMLAFFALGSFVGIWHALPMLNVILDEQYFVGGVLRAIEAKSILPLATDVPYGTITFYLNYALQIPFLITLLAWKGFSIVSLKTYLVLHPETAYLVPRLLSAIVASVVALAYDRFLRSEGLSLVQRFAVLSVIFSTIIATVTLHTGKVWVISTVLAGASALCTYIALRNYSLGRPEPMYGPAFWSIVLVFTALANFPLVGIFLINVPLFLYVFRNDAVRLRATGKAILAGILILFAVLAANWSNIYSLVIHIFTNFHPILNGGMSTQVVPPFSTSLVFHFEQALVAFPLVIAVIIIAVGTRAIQNKLLFRLSLMYAGLYFLTIVAVATWFDDTGGQLHYLFPLAFFFSGMIASVAYENMRHSLWGFCVLQTFVFFYVLYLLSVPTTFNQADTFIERNFRSEHALILNDVVELSLPLNKETALLQRDEHCGSKCLYLRTSAPESDFIPVVVTSQSKIGEVDVAQYSRVLLITDRTSAETCISEPIKTFQSGSSDEEYVSVERNFGHYFLPDFWRLSRLGKNLVLFEVPKQCAARLLTVK</sequence>
<feature type="transmembrane region" description="Helical" evidence="1">
    <location>
        <begin position="196"/>
        <end position="228"/>
    </location>
</feature>
<dbReference type="Proteomes" id="UP000177968">
    <property type="component" value="Unassembled WGS sequence"/>
</dbReference>
<feature type="transmembrane region" description="Helical" evidence="1">
    <location>
        <begin position="69"/>
        <end position="88"/>
    </location>
</feature>
<dbReference type="AlphaFoldDB" id="A0A1F6FMZ6"/>
<keyword evidence="1" id="KW-1133">Transmembrane helix</keyword>
<feature type="transmembrane region" description="Helical" evidence="1">
    <location>
        <begin position="109"/>
        <end position="126"/>
    </location>
</feature>
<name>A0A1F6FMZ6_9BACT</name>
<feature type="transmembrane region" description="Helical" evidence="1">
    <location>
        <begin position="350"/>
        <end position="370"/>
    </location>
</feature>
<accession>A0A1F6FMZ6</accession>
<keyword evidence="1" id="KW-0812">Transmembrane</keyword>